<accession>A0ABS3MTA0</accession>
<organism evidence="1 2">
    <name type="scientific">Bradyrhizobium quebecense</name>
    <dbReference type="NCBI Taxonomy" id="2748629"/>
    <lineage>
        <taxon>Bacteria</taxon>
        <taxon>Pseudomonadati</taxon>
        <taxon>Pseudomonadota</taxon>
        <taxon>Alphaproteobacteria</taxon>
        <taxon>Hyphomicrobiales</taxon>
        <taxon>Nitrobacteraceae</taxon>
        <taxon>Bradyrhizobium</taxon>
    </lineage>
</organism>
<dbReference type="RefSeq" id="WP_207838261.1">
    <property type="nucleotide sequence ID" value="NZ_CP088282.1"/>
</dbReference>
<gene>
    <name evidence="1" type="ORF">J4P68_36310</name>
</gene>
<protein>
    <recommendedName>
        <fullName evidence="3">Transglutaminase-like domain-containing protein</fullName>
    </recommendedName>
</protein>
<keyword evidence="2" id="KW-1185">Reference proteome</keyword>
<evidence type="ECO:0000313" key="1">
    <source>
        <dbReference type="EMBL" id="MBO1434732.1"/>
    </source>
</evidence>
<sequence length="806" mass="89656">MKARRKREKTPLAKKAAARVSAPAPIIAPARAFVLRTAKAEFALLEAALNDPSLAQSAMEWAYVVRSRKRWATKSSVGEAHAEKAVKLLEEFGVNHEALGELARSDVIEVAIKWFGEESVGWPLRVLPWEHVIASATRQFGRSRDLTILRQLNKGPAPAGPRQIRKVLFVSSQPDQLQGIYDFTSERQFVREFLKVQENNWKEIDSPTEDQLRNAVTTFRPDVIHISGFDTHHARAELYRRRQHEAAISLENDLAGHPDAISQRYRQQQDYAAGESPADRKGARDALKDGFVLARGGGGLDPVGADELGRMLVVPGHQVQLVSFNIANSSARIASMVVAHGAAASIGFQDYFDDDLAEVFYSTLYSRLGGPASSLSDAFQYAWQRVRAAPGSRLGTGIVLWSERPLVVPAQARVTSAPATGDFLAPGDVPTADINKHVIVKVKAFEDLNYSLLHNQRALFEQFILSCPSGKQIRNVRVRVSLYAGADSGTFDRTLDLEHPATDLKRDIHVPLTSAITRSVHESVRTSLFVEVTWGAHTLYRNTMRVRLTPVDQWRDNRIDRLWLPSFVFPRDPAIARLVDSAQRYVRVLRDDPTAGFDGYQSFDAKSQDSEGVDQQVQGLWSAILHELRPGYINPPPGYSNELDSQRLRTPSMVVKYGSGTCIDLALFFAACLELIDIYPVIFLLEGHAFPGYWRAQEYHDEFTEARPKGIQNIVRADSQATAVFDAQLEAWYSGRPTYREIVQCVNAGKLVPLETVRLTENAGFAEAIEAGCENLAAEDEFEGLVDIALAREQQVTPLPILGEEE</sequence>
<evidence type="ECO:0008006" key="3">
    <source>
        <dbReference type="Google" id="ProtNLM"/>
    </source>
</evidence>
<reference evidence="1" key="1">
    <citation type="journal article" date="2021" name="Int. J. Syst. Evol. Microbiol.">
        <title>Bradyrhizobium septentrionale sp. nov. (sv. septentrionale) and Bradyrhizobium quebecense sp. nov. (sv. septentrionale) associated with legumes native to Canada possess rearranged symbiosis genes and numerous insertion sequences.</title>
        <authorList>
            <person name="Bromfield E.S.P."/>
            <person name="Cloutier S."/>
        </authorList>
    </citation>
    <scope>NUCLEOTIDE SEQUENCE</scope>
    <source>
        <strain evidence="1">12S5</strain>
    </source>
</reference>
<evidence type="ECO:0000313" key="2">
    <source>
        <dbReference type="Proteomes" id="UP000692816"/>
    </source>
</evidence>
<name>A0ABS3MTA0_9BRAD</name>
<comment type="caution">
    <text evidence="1">The sequence shown here is derived from an EMBL/GenBank/DDBJ whole genome shotgun (WGS) entry which is preliminary data.</text>
</comment>
<proteinExistence type="predicted"/>
<dbReference type="Proteomes" id="UP000692816">
    <property type="component" value="Unassembled WGS sequence"/>
</dbReference>
<dbReference type="EMBL" id="JAGEPA010000001">
    <property type="protein sequence ID" value="MBO1434732.1"/>
    <property type="molecule type" value="Genomic_DNA"/>
</dbReference>